<sequence length="471" mass="50466">MASETPPTRGANGQGCPAIDDDVLYEILLSLPAKTLCRLRAVCRSWRSLLSAPSFIAAHRARQAAPLLVVHGRGQDGSAVDVHILDMASGESIKRVRTQSTRSAVSFLMMLHTPHDLVGRPVLGTADGLRLCVLNPANGTDFALPEADPDKHPHRPSFMLGRASTGDNKVLYIGTSKDNGQQLCKVLTLSGDRQWRDTGCPPAKVKTCHSDGAAAVKGVAYFLSTIDDPPGSNESIMAYNLEKEVWRPAALPIPIPSNKQPSNTIYHSLAELGGCLAILYEHRRAFKELWLLVDPDKRNMAHNDEAGGSGGKQFWELSQEMEEEPHRYEDAAEDTDPDYTTPSGVGDDTTDGAAEDATTDDGGARTDGSQPKRQRKDRRPNVLDTVKEEFTNYEKIKETNPSISEADYLEFKIKCESNATAESSVDCGRPTGAAPNSQLHGQQLAQRAGGAIGVFGGGGIGVSGIGAGVGA</sequence>
<evidence type="ECO:0000256" key="1">
    <source>
        <dbReference type="SAM" id="MobiDB-lite"/>
    </source>
</evidence>
<organism evidence="2">
    <name type="scientific">Aegilops tauschii</name>
    <name type="common">Tausch's goatgrass</name>
    <name type="synonym">Aegilops squarrosa</name>
    <dbReference type="NCBI Taxonomy" id="37682"/>
    <lineage>
        <taxon>Eukaryota</taxon>
        <taxon>Viridiplantae</taxon>
        <taxon>Streptophyta</taxon>
        <taxon>Embryophyta</taxon>
        <taxon>Tracheophyta</taxon>
        <taxon>Spermatophyta</taxon>
        <taxon>Magnoliopsida</taxon>
        <taxon>Liliopsida</taxon>
        <taxon>Poales</taxon>
        <taxon>Poaceae</taxon>
        <taxon>BOP clade</taxon>
        <taxon>Pooideae</taxon>
        <taxon>Triticodae</taxon>
        <taxon>Triticeae</taxon>
        <taxon>Triticinae</taxon>
        <taxon>Aegilops</taxon>
    </lineage>
</organism>
<dbReference type="Gene3D" id="1.20.1280.50">
    <property type="match status" value="1"/>
</dbReference>
<dbReference type="SMART" id="SM00256">
    <property type="entry name" value="FBOX"/>
    <property type="match status" value="1"/>
</dbReference>
<dbReference type="Pfam" id="PF08268">
    <property type="entry name" value="FBA_3"/>
    <property type="match status" value="1"/>
</dbReference>
<dbReference type="PANTHER" id="PTHR31672:SF13">
    <property type="entry name" value="F-BOX PROTEIN CPR30-LIKE"/>
    <property type="match status" value="1"/>
</dbReference>
<feature type="region of interest" description="Disordered" evidence="1">
    <location>
        <begin position="320"/>
        <end position="381"/>
    </location>
</feature>
<dbReference type="PANTHER" id="PTHR31672">
    <property type="entry name" value="BNACNNG10540D PROTEIN"/>
    <property type="match status" value="1"/>
</dbReference>
<dbReference type="InterPro" id="IPR036047">
    <property type="entry name" value="F-box-like_dom_sf"/>
</dbReference>
<protein>
    <submittedName>
        <fullName evidence="2">Uncharacterized protein</fullName>
    </submittedName>
</protein>
<dbReference type="InterPro" id="IPR017451">
    <property type="entry name" value="F-box-assoc_interact_dom"/>
</dbReference>
<dbReference type="InterPro" id="IPR050796">
    <property type="entry name" value="SCF_F-box_component"/>
</dbReference>
<name>M8C8X5_AEGTA</name>
<evidence type="ECO:0000313" key="2">
    <source>
        <dbReference type="EnsemblPlants" id="EMT30729"/>
    </source>
</evidence>
<dbReference type="CDD" id="cd22157">
    <property type="entry name" value="F-box_AtFBW1-like"/>
    <property type="match status" value="1"/>
</dbReference>
<dbReference type="Pfam" id="PF00646">
    <property type="entry name" value="F-box"/>
    <property type="match status" value="1"/>
</dbReference>
<dbReference type="SUPFAM" id="SSF81383">
    <property type="entry name" value="F-box domain"/>
    <property type="match status" value="1"/>
</dbReference>
<dbReference type="InterPro" id="IPR001810">
    <property type="entry name" value="F-box_dom"/>
</dbReference>
<dbReference type="ExpressionAtlas" id="M8C8X5">
    <property type="expression patterns" value="baseline"/>
</dbReference>
<accession>M8C8X5</accession>
<feature type="compositionally biased region" description="Acidic residues" evidence="1">
    <location>
        <begin position="348"/>
        <end position="359"/>
    </location>
</feature>
<dbReference type="AlphaFoldDB" id="M8C8X5"/>
<dbReference type="EnsemblPlants" id="EMT30729">
    <property type="protein sequence ID" value="EMT30729"/>
    <property type="gene ID" value="F775_43333"/>
</dbReference>
<reference evidence="2" key="1">
    <citation type="submission" date="2015-06" db="UniProtKB">
        <authorList>
            <consortium name="EnsemblPlants"/>
        </authorList>
    </citation>
    <scope>IDENTIFICATION</scope>
</reference>
<dbReference type="InterPro" id="IPR013187">
    <property type="entry name" value="F-box-assoc_dom_typ3"/>
</dbReference>
<dbReference type="NCBIfam" id="TIGR01640">
    <property type="entry name" value="F_box_assoc_1"/>
    <property type="match status" value="1"/>
</dbReference>
<proteinExistence type="predicted"/>